<dbReference type="Gene3D" id="3.20.20.150">
    <property type="entry name" value="Divalent-metal-dependent TIM barrel enzymes"/>
    <property type="match status" value="1"/>
</dbReference>
<name>A0A3S3AA20_9NOCA</name>
<protein>
    <submittedName>
        <fullName evidence="2">Sugar phosphate isomerase/epimerase</fullName>
    </submittedName>
</protein>
<dbReference type="EMBL" id="RKLN01000003">
    <property type="protein sequence ID" value="RVW03199.1"/>
    <property type="molecule type" value="Genomic_DNA"/>
</dbReference>
<dbReference type="Pfam" id="PF01261">
    <property type="entry name" value="AP_endonuc_2"/>
    <property type="match status" value="1"/>
</dbReference>
<keyword evidence="2" id="KW-0413">Isomerase</keyword>
<dbReference type="InterPro" id="IPR013022">
    <property type="entry name" value="Xyl_isomerase-like_TIM-brl"/>
</dbReference>
<organism evidence="2 3">
    <name type="scientific">Rhodococcus spongiicola</name>
    <dbReference type="NCBI Taxonomy" id="2487352"/>
    <lineage>
        <taxon>Bacteria</taxon>
        <taxon>Bacillati</taxon>
        <taxon>Actinomycetota</taxon>
        <taxon>Actinomycetes</taxon>
        <taxon>Mycobacteriales</taxon>
        <taxon>Nocardiaceae</taxon>
        <taxon>Rhodococcus</taxon>
    </lineage>
</organism>
<reference evidence="2 3" key="1">
    <citation type="submission" date="2018-11" db="EMBL/GenBank/DDBJ databases">
        <title>Rhodococcus spongicola sp. nov. and Rhodococcus xishaensis sp. nov. from marine sponges.</title>
        <authorList>
            <person name="Li L."/>
            <person name="Lin H.W."/>
        </authorList>
    </citation>
    <scope>NUCLEOTIDE SEQUENCE [LARGE SCALE GENOMIC DNA]</scope>
    <source>
        <strain evidence="2 3">LHW50502</strain>
    </source>
</reference>
<dbReference type="RefSeq" id="WP_127946785.1">
    <property type="nucleotide sequence ID" value="NZ_RKLN01000003.1"/>
</dbReference>
<gene>
    <name evidence="2" type="ORF">EF834_08455</name>
</gene>
<keyword evidence="3" id="KW-1185">Reference proteome</keyword>
<dbReference type="SUPFAM" id="SSF51658">
    <property type="entry name" value="Xylose isomerase-like"/>
    <property type="match status" value="1"/>
</dbReference>
<evidence type="ECO:0000259" key="1">
    <source>
        <dbReference type="Pfam" id="PF01261"/>
    </source>
</evidence>
<feature type="domain" description="Xylose isomerase-like TIM barrel" evidence="1">
    <location>
        <begin position="19"/>
        <end position="254"/>
    </location>
</feature>
<sequence length="286" mass="30107">MKLGIFAKTFPGDIDENMAAVAAAGIRAVQYNLSIAGIGTVPEQAPPAVLTRIAGASAKHGVELAAISGTFNITHPDPAVRHAGITRFPVLAAAADELGVSVITLRSGSRHPQDMWQHHPDNSTPEAWEDSRTSLQQLAVIAETTGVKAAFEPEHTNVVSTAELARTMLDEVRSDRLKIVFDAANLLDAADLSARTIGAVIDRALDLLGPDLALAHAKELVVSREQVAPGEGVLPWQHIIDKLTVVNYIGAVVMHGLPPSGVPIAVETLAPLIDTETGAPPNNRSV</sequence>
<dbReference type="Proteomes" id="UP000284333">
    <property type="component" value="Unassembled WGS sequence"/>
</dbReference>
<dbReference type="GO" id="GO:0016853">
    <property type="term" value="F:isomerase activity"/>
    <property type="evidence" value="ECO:0007669"/>
    <property type="project" value="UniProtKB-KW"/>
</dbReference>
<dbReference type="AlphaFoldDB" id="A0A3S3AA20"/>
<dbReference type="OrthoDB" id="9785907at2"/>
<dbReference type="PANTHER" id="PTHR12110">
    <property type="entry name" value="HYDROXYPYRUVATE ISOMERASE"/>
    <property type="match status" value="1"/>
</dbReference>
<dbReference type="InterPro" id="IPR036237">
    <property type="entry name" value="Xyl_isomerase-like_sf"/>
</dbReference>
<comment type="caution">
    <text evidence="2">The sequence shown here is derived from an EMBL/GenBank/DDBJ whole genome shotgun (WGS) entry which is preliminary data.</text>
</comment>
<dbReference type="PANTHER" id="PTHR12110:SF21">
    <property type="entry name" value="XYLOSE ISOMERASE-LIKE TIM BARREL DOMAIN-CONTAINING PROTEIN"/>
    <property type="match status" value="1"/>
</dbReference>
<accession>A0A3S3AA20</accession>
<evidence type="ECO:0000313" key="3">
    <source>
        <dbReference type="Proteomes" id="UP000284333"/>
    </source>
</evidence>
<proteinExistence type="predicted"/>
<dbReference type="InterPro" id="IPR050312">
    <property type="entry name" value="IolE/XylAMocC-like"/>
</dbReference>
<evidence type="ECO:0000313" key="2">
    <source>
        <dbReference type="EMBL" id="RVW03199.1"/>
    </source>
</evidence>